<dbReference type="AlphaFoldDB" id="A0A2J7QG39"/>
<feature type="non-terminal residue" evidence="1">
    <location>
        <position position="1"/>
    </location>
</feature>
<dbReference type="PANTHER" id="PTHR46060:SF1">
    <property type="entry name" value="MARINER MOS1 TRANSPOSASE-LIKE PROTEIN"/>
    <property type="match status" value="1"/>
</dbReference>
<dbReference type="InterPro" id="IPR036397">
    <property type="entry name" value="RNaseH_sf"/>
</dbReference>
<reference evidence="1 2" key="1">
    <citation type="submission" date="2017-12" db="EMBL/GenBank/DDBJ databases">
        <title>Hemimetabolous genomes reveal molecular basis of termite eusociality.</title>
        <authorList>
            <person name="Harrison M.C."/>
            <person name="Jongepier E."/>
            <person name="Robertson H.M."/>
            <person name="Arning N."/>
            <person name="Bitard-Feildel T."/>
            <person name="Chao H."/>
            <person name="Childers C.P."/>
            <person name="Dinh H."/>
            <person name="Doddapaneni H."/>
            <person name="Dugan S."/>
            <person name="Gowin J."/>
            <person name="Greiner C."/>
            <person name="Han Y."/>
            <person name="Hu H."/>
            <person name="Hughes D.S.T."/>
            <person name="Huylmans A.-K."/>
            <person name="Kemena C."/>
            <person name="Kremer L.P.M."/>
            <person name="Lee S.L."/>
            <person name="Lopez-Ezquerra A."/>
            <person name="Mallet L."/>
            <person name="Monroy-Kuhn J.M."/>
            <person name="Moser A."/>
            <person name="Murali S.C."/>
            <person name="Muzny D.M."/>
            <person name="Otani S."/>
            <person name="Piulachs M.-D."/>
            <person name="Poelchau M."/>
            <person name="Qu J."/>
            <person name="Schaub F."/>
            <person name="Wada-Katsumata A."/>
            <person name="Worley K.C."/>
            <person name="Xie Q."/>
            <person name="Ylla G."/>
            <person name="Poulsen M."/>
            <person name="Gibbs R.A."/>
            <person name="Schal C."/>
            <person name="Richards S."/>
            <person name="Belles X."/>
            <person name="Korb J."/>
            <person name="Bornberg-Bauer E."/>
        </authorList>
    </citation>
    <scope>NUCLEOTIDE SEQUENCE [LARGE SCALE GENOMIC DNA]</scope>
    <source>
        <tissue evidence="1">Whole body</tissue>
    </source>
</reference>
<evidence type="ECO:0000313" key="2">
    <source>
        <dbReference type="Proteomes" id="UP000235965"/>
    </source>
</evidence>
<dbReference type="PANTHER" id="PTHR46060">
    <property type="entry name" value="MARINER MOS1 TRANSPOSASE-LIKE PROTEIN"/>
    <property type="match status" value="1"/>
</dbReference>
<name>A0A2J7QG39_9NEOP</name>
<dbReference type="OrthoDB" id="6118231at2759"/>
<accession>A0A2J7QG39</accession>
<dbReference type="Gene3D" id="3.30.420.10">
    <property type="entry name" value="Ribonuclease H-like superfamily/Ribonuclease H"/>
    <property type="match status" value="1"/>
</dbReference>
<comment type="caution">
    <text evidence="1">The sequence shown here is derived from an EMBL/GenBank/DDBJ whole genome shotgun (WGS) entry which is preliminary data.</text>
</comment>
<organism evidence="1 2">
    <name type="scientific">Cryptotermes secundus</name>
    <dbReference type="NCBI Taxonomy" id="105785"/>
    <lineage>
        <taxon>Eukaryota</taxon>
        <taxon>Metazoa</taxon>
        <taxon>Ecdysozoa</taxon>
        <taxon>Arthropoda</taxon>
        <taxon>Hexapoda</taxon>
        <taxon>Insecta</taxon>
        <taxon>Pterygota</taxon>
        <taxon>Neoptera</taxon>
        <taxon>Polyneoptera</taxon>
        <taxon>Dictyoptera</taxon>
        <taxon>Blattodea</taxon>
        <taxon>Blattoidea</taxon>
        <taxon>Termitoidae</taxon>
        <taxon>Kalotermitidae</taxon>
        <taxon>Cryptotermitinae</taxon>
        <taxon>Cryptotermes</taxon>
    </lineage>
</organism>
<dbReference type="EMBL" id="NEVH01014836">
    <property type="protein sequence ID" value="PNF27550.1"/>
    <property type="molecule type" value="Genomic_DNA"/>
</dbReference>
<protein>
    <recommendedName>
        <fullName evidence="3">Tc1-like transposase DDE domain-containing protein</fullName>
    </recommendedName>
</protein>
<dbReference type="InterPro" id="IPR052709">
    <property type="entry name" value="Transposase-MT_Hybrid"/>
</dbReference>
<sequence length="248" mass="28599">LDHPPYSADLAPADFWLFPKVKLAMKGDCYDTIQDIQRECTVVLNAIPQKEYSDCFRKPFNRFQLCIDIQVGVSVPVGRHCPIITETYAMKKSNVFEWHTRFKEGQEDVQDDPRSGQPKTQRTTANVDRVRTLVLSDRRLGVRLIAEELNMDLGMIKYSVKIVLRIVTHDEKKRRLHFSLNVLRNAEMSDRAITGDGTWCFQYDPETKRQRMVWKAQNSPSVEKSTYVSLAVQDHACVFLRSQGDSSL</sequence>
<dbReference type="GO" id="GO:0003676">
    <property type="term" value="F:nucleic acid binding"/>
    <property type="evidence" value="ECO:0007669"/>
    <property type="project" value="InterPro"/>
</dbReference>
<dbReference type="STRING" id="105785.A0A2J7QG39"/>
<evidence type="ECO:0000313" key="1">
    <source>
        <dbReference type="EMBL" id="PNF27550.1"/>
    </source>
</evidence>
<proteinExistence type="predicted"/>
<evidence type="ECO:0008006" key="3">
    <source>
        <dbReference type="Google" id="ProtNLM"/>
    </source>
</evidence>
<keyword evidence="2" id="KW-1185">Reference proteome</keyword>
<gene>
    <name evidence="1" type="ORF">B7P43_G02872</name>
</gene>
<dbReference type="InParanoid" id="A0A2J7QG39"/>
<dbReference type="Proteomes" id="UP000235965">
    <property type="component" value="Unassembled WGS sequence"/>
</dbReference>